<feature type="signal peptide" evidence="1">
    <location>
        <begin position="1"/>
        <end position="20"/>
    </location>
</feature>
<dbReference type="PANTHER" id="PTHR10098">
    <property type="entry name" value="RAPSYN-RELATED"/>
    <property type="match status" value="1"/>
</dbReference>
<name>A0A7W8D379_9GAMM</name>
<dbReference type="Gene3D" id="1.25.40.10">
    <property type="entry name" value="Tetratricopeptide repeat domain"/>
    <property type="match status" value="2"/>
</dbReference>
<dbReference type="InterPro" id="IPR019734">
    <property type="entry name" value="TPR_rpt"/>
</dbReference>
<proteinExistence type="predicted"/>
<feature type="domain" description="CHAT" evidence="2">
    <location>
        <begin position="769"/>
        <end position="1081"/>
    </location>
</feature>
<organism evidence="3 4">
    <name type="scientific">Chiayiivirga flava</name>
    <dbReference type="NCBI Taxonomy" id="659595"/>
    <lineage>
        <taxon>Bacteria</taxon>
        <taxon>Pseudomonadati</taxon>
        <taxon>Pseudomonadota</taxon>
        <taxon>Gammaproteobacteria</taxon>
        <taxon>Lysobacterales</taxon>
        <taxon>Lysobacteraceae</taxon>
        <taxon>Chiayiivirga</taxon>
    </lineage>
</organism>
<keyword evidence="1" id="KW-0732">Signal</keyword>
<gene>
    <name evidence="3" type="ORF">HNQ52_000560</name>
</gene>
<protein>
    <submittedName>
        <fullName evidence="3">CHAT domain-containing protein/tetratricopeptide (TPR) repeat protein</fullName>
    </submittedName>
</protein>
<dbReference type="InterPro" id="IPR024983">
    <property type="entry name" value="CHAT_dom"/>
</dbReference>
<accession>A0A7W8D379</accession>
<comment type="caution">
    <text evidence="3">The sequence shown here is derived from an EMBL/GenBank/DDBJ whole genome shotgun (WGS) entry which is preliminary data.</text>
</comment>
<dbReference type="RefSeq" id="WP_183959563.1">
    <property type="nucleotide sequence ID" value="NZ_JACHHP010000001.1"/>
</dbReference>
<keyword evidence="4" id="KW-1185">Reference proteome</keyword>
<evidence type="ECO:0000259" key="2">
    <source>
        <dbReference type="Pfam" id="PF12770"/>
    </source>
</evidence>
<dbReference type="Proteomes" id="UP000521199">
    <property type="component" value="Unassembled WGS sequence"/>
</dbReference>
<dbReference type="InterPro" id="IPR011990">
    <property type="entry name" value="TPR-like_helical_dom_sf"/>
</dbReference>
<dbReference type="SMART" id="SM00028">
    <property type="entry name" value="TPR"/>
    <property type="match status" value="6"/>
</dbReference>
<dbReference type="SUPFAM" id="SSF48452">
    <property type="entry name" value="TPR-like"/>
    <property type="match status" value="2"/>
</dbReference>
<feature type="chain" id="PRO_5030761228" evidence="1">
    <location>
        <begin position="21"/>
        <end position="1084"/>
    </location>
</feature>
<dbReference type="AlphaFoldDB" id="A0A7W8D379"/>
<dbReference type="EMBL" id="JACHHP010000001">
    <property type="protein sequence ID" value="MBB5207044.1"/>
    <property type="molecule type" value="Genomic_DNA"/>
</dbReference>
<evidence type="ECO:0000313" key="3">
    <source>
        <dbReference type="EMBL" id="MBB5207044.1"/>
    </source>
</evidence>
<sequence length="1084" mass="116648">MKHLIAGCLGFVFCIATGHAAGGMLSWPAAADLDVSIAHGDRIPFRIDVPAGESYFVEAQSAQVDLMLELRDGDSVRSFDSPAGVAAVEFAVIEATTIARRVQLTLKLSPDDGGTGTATLRLRPASDARAGLALRWAELSLQGSGSLEKTARLAAAQALARLCVGDARCAADAAAATARAHAALDRHDAAQVDYAQAIEHYVALGLPLAEADNRKEAAARLFYRGDMAGAEAVYRQCRDIAAQNRLTFREADYEMAVGVMRHYANDLDSALSHYERARSLLGDVHIAAAVRLRSNIGGIHELRGDAAAARAAYQDAIDSAGDEAELAGPRALAVGNLGALLADLGEKQRAIELLGESMESFRAQDDPTNESRLLGVLAFQYIQLGRHDTAEALLSRGLTLCERRESVSCFASIHRIEGALSRDRGRWDDAEKSYRLSLAKAQESKTPHMVLLSTRWLAELLLLRNRPDEAIALLDDISTRWETASMPAQQRMLDLQRGLALAMQGDAVQARAVLSKFVSEEDAGGWSGGRRARAQLALAQLDAGEGNWGAVDERMRGEIDRIAKTRQEFLDPVARAEFMATQQDAFELLIRSALSRHAAGDSGALADAFHIEERSRSRALLDALAQSDVARRSPDPEIADARDTLRARSLALERLSSNASAADRDRLKTLASEVALARVALEALESRDADHWRSGRIGTPRTLDEARAMLRPGQALLAFHLRTSAAWLWVVTATEARIVTLPTAGEVERRVTRYIETLRRGARDAHGDGRWLHDELVARAGLAATISRLTIVPDGVLHLLPFAALVDGNDRYLVESMEVAYLPSVSVGLALREGRSRRASNGKIVVFADPVFSRDDPRVSGRDLPAAASALPPDMPGLLGPQLLRSGDDGTLQRLPGTAKEADAIVAAFGADHVRVFSGFEATLDAARSDLARNARIVHFATHGLVNPSSPELTGIALSRWQADGTPAPDGGFFDLAQIGDTRFHAELVVLSACDSAVGRQIESEGLMGIARAFLAAGANGVVATLWPVPDRDTARLESRFASELDAGKPVSEALAMAQREAIADPARRRPRSWAAFGFYGEGR</sequence>
<dbReference type="Pfam" id="PF12770">
    <property type="entry name" value="CHAT"/>
    <property type="match status" value="1"/>
</dbReference>
<evidence type="ECO:0000256" key="1">
    <source>
        <dbReference type="SAM" id="SignalP"/>
    </source>
</evidence>
<evidence type="ECO:0000313" key="4">
    <source>
        <dbReference type="Proteomes" id="UP000521199"/>
    </source>
</evidence>
<reference evidence="3 4" key="1">
    <citation type="submission" date="2020-08" db="EMBL/GenBank/DDBJ databases">
        <title>Genomic Encyclopedia of Type Strains, Phase IV (KMG-IV): sequencing the most valuable type-strain genomes for metagenomic binning, comparative biology and taxonomic classification.</title>
        <authorList>
            <person name="Goeker M."/>
        </authorList>
    </citation>
    <scope>NUCLEOTIDE SEQUENCE [LARGE SCALE GENOMIC DNA]</scope>
    <source>
        <strain evidence="3 4">DSM 24163</strain>
    </source>
</reference>